<keyword evidence="1" id="KW-0812">Transmembrane</keyword>
<feature type="transmembrane region" description="Helical" evidence="1">
    <location>
        <begin position="149"/>
        <end position="170"/>
    </location>
</feature>
<gene>
    <name evidence="2" type="ORF">GCM10010185_48040</name>
</gene>
<evidence type="ECO:0000313" key="3">
    <source>
        <dbReference type="Proteomes" id="UP000639606"/>
    </source>
</evidence>
<keyword evidence="3" id="KW-1185">Reference proteome</keyword>
<reference evidence="2" key="1">
    <citation type="journal article" date="2014" name="Int. J. Syst. Evol. Microbiol.">
        <title>Complete genome sequence of Corynebacterium casei LMG S-19264T (=DSM 44701T), isolated from a smear-ripened cheese.</title>
        <authorList>
            <consortium name="US DOE Joint Genome Institute (JGI-PGF)"/>
            <person name="Walter F."/>
            <person name="Albersmeier A."/>
            <person name="Kalinowski J."/>
            <person name="Ruckert C."/>
        </authorList>
    </citation>
    <scope>NUCLEOTIDE SEQUENCE</scope>
    <source>
        <strain evidence="2">JCM 3313</strain>
    </source>
</reference>
<evidence type="ECO:0000256" key="1">
    <source>
        <dbReference type="SAM" id="Phobius"/>
    </source>
</evidence>
<reference evidence="2" key="2">
    <citation type="submission" date="2020-09" db="EMBL/GenBank/DDBJ databases">
        <authorList>
            <person name="Sun Q."/>
            <person name="Ohkuma M."/>
        </authorList>
    </citation>
    <scope>NUCLEOTIDE SEQUENCE</scope>
    <source>
        <strain evidence="2">JCM 3313</strain>
    </source>
</reference>
<keyword evidence="1" id="KW-1133">Transmembrane helix</keyword>
<keyword evidence="1" id="KW-0472">Membrane</keyword>
<protein>
    <submittedName>
        <fullName evidence="2">Uncharacterized protein</fullName>
    </submittedName>
</protein>
<feature type="transmembrane region" description="Helical" evidence="1">
    <location>
        <begin position="49"/>
        <end position="67"/>
    </location>
</feature>
<proteinExistence type="predicted"/>
<accession>A0A918AS99</accession>
<dbReference type="AlphaFoldDB" id="A0A918AS99"/>
<organism evidence="2 3">
    <name type="scientific">Saccharothrix coeruleofusca</name>
    <dbReference type="NCBI Taxonomy" id="33919"/>
    <lineage>
        <taxon>Bacteria</taxon>
        <taxon>Bacillati</taxon>
        <taxon>Actinomycetota</taxon>
        <taxon>Actinomycetes</taxon>
        <taxon>Pseudonocardiales</taxon>
        <taxon>Pseudonocardiaceae</taxon>
        <taxon>Saccharothrix</taxon>
    </lineage>
</organism>
<name>A0A918AS99_9PSEU</name>
<sequence>MAVLCALATPVGGLLYNSDNPVGPPVLFGGMLGFPVVVGLLTKRPALGAVAFVISCVSMIVGIQHAAPAWMVFNGEVLTSCQVVDKRAVKQRTAPSYSVSVVDCGGRRFDYQPLSSTSEPIGKVGASTSIVVDRTGPLRPVRPSDVTPVAPWTVAGTTLFALLFVAFCVTRPPVDTRRRKIEKEFL</sequence>
<feature type="transmembrane region" description="Helical" evidence="1">
    <location>
        <begin position="23"/>
        <end position="42"/>
    </location>
</feature>
<dbReference type="Proteomes" id="UP000639606">
    <property type="component" value="Unassembled WGS sequence"/>
</dbReference>
<evidence type="ECO:0000313" key="2">
    <source>
        <dbReference type="EMBL" id="GGP69572.1"/>
    </source>
</evidence>
<dbReference type="EMBL" id="BMRG01000011">
    <property type="protein sequence ID" value="GGP69572.1"/>
    <property type="molecule type" value="Genomic_DNA"/>
</dbReference>
<comment type="caution">
    <text evidence="2">The sequence shown here is derived from an EMBL/GenBank/DDBJ whole genome shotgun (WGS) entry which is preliminary data.</text>
</comment>